<name>A0A9N9MNE0_9CUCU</name>
<organism evidence="1 2">
    <name type="scientific">Ceutorhynchus assimilis</name>
    <name type="common">cabbage seed weevil</name>
    <dbReference type="NCBI Taxonomy" id="467358"/>
    <lineage>
        <taxon>Eukaryota</taxon>
        <taxon>Metazoa</taxon>
        <taxon>Ecdysozoa</taxon>
        <taxon>Arthropoda</taxon>
        <taxon>Hexapoda</taxon>
        <taxon>Insecta</taxon>
        <taxon>Pterygota</taxon>
        <taxon>Neoptera</taxon>
        <taxon>Endopterygota</taxon>
        <taxon>Coleoptera</taxon>
        <taxon>Polyphaga</taxon>
        <taxon>Cucujiformia</taxon>
        <taxon>Curculionidae</taxon>
        <taxon>Ceutorhynchinae</taxon>
        <taxon>Ceutorhynchus</taxon>
    </lineage>
</organism>
<accession>A0A9N9MNE0</accession>
<reference evidence="1" key="1">
    <citation type="submission" date="2022-01" db="EMBL/GenBank/DDBJ databases">
        <authorList>
            <person name="King R."/>
        </authorList>
    </citation>
    <scope>NUCLEOTIDE SEQUENCE</scope>
</reference>
<proteinExistence type="predicted"/>
<protein>
    <submittedName>
        <fullName evidence="1">Uncharacterized protein</fullName>
    </submittedName>
</protein>
<evidence type="ECO:0000313" key="1">
    <source>
        <dbReference type="EMBL" id="CAG9766164.1"/>
    </source>
</evidence>
<evidence type="ECO:0000313" key="2">
    <source>
        <dbReference type="Proteomes" id="UP001152799"/>
    </source>
</evidence>
<dbReference type="EMBL" id="OU892279">
    <property type="protein sequence ID" value="CAG9766164.1"/>
    <property type="molecule type" value="Genomic_DNA"/>
</dbReference>
<gene>
    <name evidence="1" type="ORF">CEUTPL_LOCUS6752</name>
</gene>
<dbReference type="Proteomes" id="UP001152799">
    <property type="component" value="Chromosome 3"/>
</dbReference>
<sequence>MRCAWGVLKERLICRNAGTMLVSRQRQRNVGFANKCALHRLTLSSRWYCLHMANLNFLCNQWDLFF</sequence>
<dbReference type="AlphaFoldDB" id="A0A9N9MNE0"/>
<keyword evidence="2" id="KW-1185">Reference proteome</keyword>